<dbReference type="EMBL" id="BCTB01000053">
    <property type="protein sequence ID" value="GAT17516.1"/>
    <property type="molecule type" value="Genomic_DNA"/>
</dbReference>
<organism evidence="2 3">
    <name type="scientific">Mycolicibacterium thermoresistibile</name>
    <name type="common">Mycobacterium thermoresistibile</name>
    <dbReference type="NCBI Taxonomy" id="1797"/>
    <lineage>
        <taxon>Bacteria</taxon>
        <taxon>Bacillati</taxon>
        <taxon>Actinomycetota</taxon>
        <taxon>Actinomycetes</taxon>
        <taxon>Mycobacteriales</taxon>
        <taxon>Mycobacteriaceae</taxon>
        <taxon>Mycolicibacterium</taxon>
    </lineage>
</organism>
<comment type="caution">
    <text evidence="2">The sequence shown here is derived from an EMBL/GenBank/DDBJ whole genome shotgun (WGS) entry which is preliminary data.</text>
</comment>
<dbReference type="STRING" id="1797.RMCT_4485"/>
<proteinExistence type="predicted"/>
<gene>
    <name evidence="2" type="ORF">RMCT_4485</name>
</gene>
<evidence type="ECO:0000256" key="1">
    <source>
        <dbReference type="SAM" id="MobiDB-lite"/>
    </source>
</evidence>
<feature type="compositionally biased region" description="Basic and acidic residues" evidence="1">
    <location>
        <begin position="45"/>
        <end position="58"/>
    </location>
</feature>
<feature type="compositionally biased region" description="Basic and acidic residues" evidence="1">
    <location>
        <begin position="75"/>
        <end position="93"/>
    </location>
</feature>
<accession>A0A117INV0</accession>
<reference evidence="2 3" key="1">
    <citation type="journal article" date="2016" name="Genome Announc.">
        <title>Draft Genome Sequences of Five Rapidly Growing Mycobacterium Species, M. thermoresistibile, M. fortuitum subsp. acetamidolyticum, M. canariasense, M. brisbanense, and M. novocastrense.</title>
        <authorList>
            <person name="Katahira K."/>
            <person name="Ogura Y."/>
            <person name="Gotoh Y."/>
            <person name="Hayashi T."/>
        </authorList>
    </citation>
    <scope>NUCLEOTIDE SEQUENCE [LARGE SCALE GENOMIC DNA]</scope>
    <source>
        <strain evidence="2 3">JCM6362</strain>
    </source>
</reference>
<name>A0A117INV0_MYCTH</name>
<dbReference type="AlphaFoldDB" id="A0A117INV0"/>
<feature type="region of interest" description="Disordered" evidence="1">
    <location>
        <begin position="1"/>
        <end position="93"/>
    </location>
</feature>
<reference evidence="3" key="2">
    <citation type="submission" date="2016-02" db="EMBL/GenBank/DDBJ databases">
        <title>Draft genome sequence of five rapidly growing Mycobacterium species.</title>
        <authorList>
            <person name="Katahira K."/>
            <person name="Gotou Y."/>
            <person name="Iida K."/>
            <person name="Ogura Y."/>
            <person name="Hayashi T."/>
        </authorList>
    </citation>
    <scope>NUCLEOTIDE SEQUENCE [LARGE SCALE GENOMIC DNA]</scope>
    <source>
        <strain evidence="3">JCM6362</strain>
    </source>
</reference>
<evidence type="ECO:0000313" key="2">
    <source>
        <dbReference type="EMBL" id="GAT17516.1"/>
    </source>
</evidence>
<feature type="compositionally biased region" description="Basic residues" evidence="1">
    <location>
        <begin position="34"/>
        <end position="44"/>
    </location>
</feature>
<protein>
    <submittedName>
        <fullName evidence="2">Putative ATPase</fullName>
    </submittedName>
</protein>
<sequence length="93" mass="10426">MTAQHNVETSRWIPAPSKKALRVQGPMPTDRGIRRLRRAQNRRRSAGDRTAEPADTRDGYVASGGSRTPLAVPGVRRDGRAWKSSRHDRQTHS</sequence>
<evidence type="ECO:0000313" key="3">
    <source>
        <dbReference type="Proteomes" id="UP000069654"/>
    </source>
</evidence>
<dbReference type="Proteomes" id="UP000069654">
    <property type="component" value="Unassembled WGS sequence"/>
</dbReference>